<evidence type="ECO:0000259" key="4">
    <source>
        <dbReference type="Pfam" id="PF00206"/>
    </source>
</evidence>
<dbReference type="UniPathway" id="UPA00223">
    <property type="reaction ID" value="UER01007"/>
</dbReference>
<dbReference type="EMBL" id="QEWW01000001">
    <property type="protein sequence ID" value="PWD88005.1"/>
    <property type="molecule type" value="Genomic_DNA"/>
</dbReference>
<feature type="binding site" description="in site B" evidence="3">
    <location>
        <begin position="129"/>
        <end position="132"/>
    </location>
    <ligand>
        <name>substrate</name>
    </ligand>
</feature>
<evidence type="ECO:0000313" key="9">
    <source>
        <dbReference type="Proteomes" id="UP000245217"/>
    </source>
</evidence>
<dbReference type="PROSITE" id="PS00163">
    <property type="entry name" value="FUMARATE_LYASES"/>
    <property type="match status" value="1"/>
</dbReference>
<feature type="binding site" evidence="3">
    <location>
        <position position="319"/>
    </location>
    <ligand>
        <name>substrate</name>
    </ligand>
</feature>
<dbReference type="FunFam" id="1.10.40.30:FF:000002">
    <property type="entry name" value="Fumarate hydratase class II"/>
    <property type="match status" value="1"/>
</dbReference>
<dbReference type="GO" id="GO:0004333">
    <property type="term" value="F:fumarate hydratase activity"/>
    <property type="evidence" value="ECO:0007669"/>
    <property type="project" value="UniProtKB-UniRule"/>
</dbReference>
<dbReference type="NCBIfam" id="TIGR00979">
    <property type="entry name" value="fumC_II"/>
    <property type="match status" value="1"/>
</dbReference>
<feature type="binding site" evidence="3">
    <location>
        <begin position="324"/>
        <end position="326"/>
    </location>
    <ligand>
        <name>substrate</name>
    </ligand>
</feature>
<feature type="binding site" evidence="3">
    <location>
        <begin position="139"/>
        <end position="141"/>
    </location>
    <ligand>
        <name>substrate</name>
    </ligand>
</feature>
<dbReference type="PRINTS" id="PR00149">
    <property type="entry name" value="FUMRATELYASE"/>
</dbReference>
<evidence type="ECO:0000313" key="7">
    <source>
        <dbReference type="EMBL" id="PWD93699.1"/>
    </source>
</evidence>
<dbReference type="NCBIfam" id="NF008909">
    <property type="entry name" value="PRK12273.1"/>
    <property type="match status" value="1"/>
</dbReference>
<dbReference type="RefSeq" id="WP_109201023.1">
    <property type="nucleotide sequence ID" value="NZ_QEWS01000002.1"/>
</dbReference>
<evidence type="ECO:0000256" key="1">
    <source>
        <dbReference type="ARBA" id="ARBA00009084"/>
    </source>
</evidence>
<evidence type="ECO:0000259" key="5">
    <source>
        <dbReference type="Pfam" id="PF10415"/>
    </source>
</evidence>
<comment type="similarity">
    <text evidence="1 3">Belongs to the class-II fumarase/aspartase family. Fumarase subfamily.</text>
</comment>
<sequence length="464" mass="50152">MTDFRIEKDTMGEMQVPSNQLWGAQTQRSLMNFKISTEKMPKELIEALAIVKRAAAKVNMDLGALDAKKAEAIIAAADEVLAGKHNSEFPLSLWQTGSGTQTNMNMNEVLANRASELLGGVRGEERLVHPNDDVNKAQSSNDTFPTAMHIAAVLEIKRLLLPMLDRLHATFKEKSEAFKDIVKIGRTHLQDATPLTLGQEISGWEAMLAHSKKHIEAALPHLYELALGGTAVGTGLNTHPEYAVRVAKEIADFTKEPFITAPNKFEALATTDAIVQAHGALKGLAASLNKIANDVRWLASGPRSGIGEISIPENEPGSSIMPGKVNPTQSEALTMGCAQVFGNDVAINIGGASGNFELNVFRPMIINDFLQSVRILGGGMESFNDHCAVGIEPNRDRITELVNNSLMLVTALNTHIGYDKAAAIAKNAHAKGTTLKESALELGYLTEEEFDQWVVPSEMVGSLK</sequence>
<feature type="site" description="Important for catalytic activity" evidence="3">
    <location>
        <position position="331"/>
    </location>
</feature>
<dbReference type="GO" id="GO:0006108">
    <property type="term" value="P:malate metabolic process"/>
    <property type="evidence" value="ECO:0007669"/>
    <property type="project" value="TreeGrafter"/>
</dbReference>
<dbReference type="Pfam" id="PF10415">
    <property type="entry name" value="FumaraseC_C"/>
    <property type="match status" value="1"/>
</dbReference>
<dbReference type="CDD" id="cd01362">
    <property type="entry name" value="Fumarase_classII"/>
    <property type="match status" value="1"/>
</dbReference>
<proteinExistence type="inferred from homology"/>
<comment type="subcellular location">
    <subcellularLocation>
        <location evidence="3">Cytoplasm</location>
    </subcellularLocation>
</comment>
<dbReference type="Gene3D" id="1.10.275.10">
    <property type="entry name" value="Fumarase/aspartase (N-terminal domain)"/>
    <property type="match status" value="1"/>
</dbReference>
<dbReference type="InterPro" id="IPR018951">
    <property type="entry name" value="Fumarase_C_C"/>
</dbReference>
<dbReference type="Pfam" id="PF00206">
    <property type="entry name" value="Lyase_1"/>
    <property type="match status" value="1"/>
</dbReference>
<accession>A0A2U2ATM7</accession>
<gene>
    <name evidence="3 6" type="primary">fumC</name>
    <name evidence="6" type="ORF">DC077_01620</name>
    <name evidence="7" type="ORF">DC078_02375</name>
</gene>
<dbReference type="Proteomes" id="UP000245217">
    <property type="component" value="Unassembled WGS sequence"/>
</dbReference>
<dbReference type="FunFam" id="1.10.275.10:FF:000001">
    <property type="entry name" value="Fumarate hydratase, mitochondrial"/>
    <property type="match status" value="1"/>
</dbReference>
<protein>
    <recommendedName>
        <fullName evidence="3">Fumarate hydratase class II</fullName>
        <shortName evidence="3">Fumarase C</shortName>
        <ecNumber evidence="3">4.2.1.2</ecNumber>
    </recommendedName>
    <alternativeName>
        <fullName evidence="3">Aerobic fumarase</fullName>
    </alternativeName>
    <alternativeName>
        <fullName evidence="3">Iron-independent fumarase</fullName>
    </alternativeName>
</protein>
<comment type="caution">
    <text evidence="6">The sequence shown here is derived from an EMBL/GenBank/DDBJ whole genome shotgun (WGS) entry which is preliminary data.</text>
</comment>
<dbReference type="AlphaFoldDB" id="A0A2U2ATM7"/>
<dbReference type="SUPFAM" id="SSF48557">
    <property type="entry name" value="L-aspartase-like"/>
    <property type="match status" value="1"/>
</dbReference>
<dbReference type="Gene3D" id="1.20.200.10">
    <property type="entry name" value="Fumarase/aspartase (Central domain)"/>
    <property type="match status" value="1"/>
</dbReference>
<evidence type="ECO:0000313" key="8">
    <source>
        <dbReference type="Proteomes" id="UP000245059"/>
    </source>
</evidence>
<feature type="active site" description="Proton donor/acceptor" evidence="3">
    <location>
        <position position="188"/>
    </location>
</feature>
<dbReference type="InterPro" id="IPR024083">
    <property type="entry name" value="Fumarase/histidase_N"/>
</dbReference>
<evidence type="ECO:0000256" key="3">
    <source>
        <dbReference type="HAMAP-Rule" id="MF_00743"/>
    </source>
</evidence>
<dbReference type="FunFam" id="1.20.200.10:FF:000001">
    <property type="entry name" value="Fumarate hydratase, mitochondrial"/>
    <property type="match status" value="1"/>
</dbReference>
<dbReference type="GO" id="GO:0006099">
    <property type="term" value="P:tricarboxylic acid cycle"/>
    <property type="evidence" value="ECO:0007669"/>
    <property type="project" value="UniProtKB-UniRule"/>
</dbReference>
<dbReference type="EMBL" id="QEWV01000002">
    <property type="protein sequence ID" value="PWD93699.1"/>
    <property type="molecule type" value="Genomic_DNA"/>
</dbReference>
<comment type="pathway">
    <text evidence="3">Carbohydrate metabolism; tricarboxylic acid cycle; (S)-malate from fumarate: step 1/1.</text>
</comment>
<dbReference type="Gene3D" id="1.10.40.30">
    <property type="entry name" value="Fumarase/aspartase (C-terminal domain)"/>
    <property type="match status" value="1"/>
</dbReference>
<dbReference type="GO" id="GO:0006106">
    <property type="term" value="P:fumarate metabolic process"/>
    <property type="evidence" value="ECO:0007669"/>
    <property type="project" value="InterPro"/>
</dbReference>
<feature type="domain" description="Fumarase C C-terminal" evidence="5">
    <location>
        <begin position="408"/>
        <end position="460"/>
    </location>
</feature>
<feature type="active site" evidence="3">
    <location>
        <position position="318"/>
    </location>
</feature>
<comment type="miscellaneous">
    <text evidence="3">There are 2 substrate-binding sites: the catalytic A site, and the non-catalytic B site that may play a role in the transfer of substrate or product between the active site and the solvent. Alternatively, the B site may bind allosteric effectors.</text>
</comment>
<dbReference type="PANTHER" id="PTHR11444:SF1">
    <property type="entry name" value="FUMARATE HYDRATASE, MITOCHONDRIAL"/>
    <property type="match status" value="1"/>
</dbReference>
<reference evidence="6" key="1">
    <citation type="journal article" date="2018" name="Genome Announc.">
        <title>Ignatzschineria cameli sp. nov., isolated from necrotic foot tissue of dromedaries (Camelus dromedarius) and associated maggots (Wohlfahrtia species) in Dubai.</title>
        <authorList>
            <person name="Tsang C.C."/>
            <person name="Tang J.Y."/>
            <person name="Fong J.Y."/>
            <person name="Kinne J."/>
            <person name="Lee H.H."/>
            <person name="Joseph M."/>
            <person name="Jose S."/>
            <person name="Schuster R.K."/>
            <person name="Tang Y."/>
            <person name="Sivakumar S."/>
            <person name="Chen J.H."/>
            <person name="Teng J.L."/>
            <person name="Lau S.K."/>
            <person name="Wernery U."/>
            <person name="Woo P.C."/>
        </authorList>
    </citation>
    <scope>NUCLEOTIDE SEQUENCE</scope>
    <source>
        <strain evidence="6">UAE-HKU57</strain>
        <strain evidence="7">UAE-HKU58</strain>
    </source>
</reference>
<dbReference type="Proteomes" id="UP000245059">
    <property type="component" value="Unassembled WGS sequence"/>
</dbReference>
<dbReference type="GO" id="GO:0005737">
    <property type="term" value="C:cytoplasm"/>
    <property type="evidence" value="ECO:0007669"/>
    <property type="project" value="UniProtKB-SubCell"/>
</dbReference>
<keyword evidence="3" id="KW-0963">Cytoplasm</keyword>
<dbReference type="HAMAP" id="MF_00743">
    <property type="entry name" value="FumaraseC"/>
    <property type="match status" value="1"/>
</dbReference>
<dbReference type="InterPro" id="IPR000362">
    <property type="entry name" value="Fumarate_lyase_fam"/>
</dbReference>
<dbReference type="InterPro" id="IPR022761">
    <property type="entry name" value="Fumarate_lyase_N"/>
</dbReference>
<dbReference type="EC" id="4.2.1.2" evidence="3"/>
<dbReference type="PANTHER" id="PTHR11444">
    <property type="entry name" value="ASPARTATEAMMONIA/ARGININOSUCCINATE/ADENYLOSUCCINATE LYASE"/>
    <property type="match status" value="1"/>
</dbReference>
<comment type="subunit">
    <text evidence="3">Homotetramer.</text>
</comment>
<keyword evidence="3" id="KW-0816">Tricarboxylic acid cycle</keyword>
<keyword evidence="2 3" id="KW-0456">Lyase</keyword>
<name>A0A2U2ATM7_9GAMM</name>
<dbReference type="PRINTS" id="PR00145">
    <property type="entry name" value="ARGSUCLYASE"/>
</dbReference>
<comment type="catalytic activity">
    <reaction evidence="3">
        <text>(S)-malate = fumarate + H2O</text>
        <dbReference type="Rhea" id="RHEA:12460"/>
        <dbReference type="ChEBI" id="CHEBI:15377"/>
        <dbReference type="ChEBI" id="CHEBI:15589"/>
        <dbReference type="ChEBI" id="CHEBI:29806"/>
        <dbReference type="EC" id="4.2.1.2"/>
    </reaction>
</comment>
<organism evidence="6 8">
    <name type="scientific">Ignatzschineria cameli</name>
    <dbReference type="NCBI Taxonomy" id="2182793"/>
    <lineage>
        <taxon>Bacteria</taxon>
        <taxon>Pseudomonadati</taxon>
        <taxon>Pseudomonadota</taxon>
        <taxon>Gammaproteobacteria</taxon>
        <taxon>Cardiobacteriales</taxon>
        <taxon>Ignatzschineriaceae</taxon>
        <taxon>Ignatzschineria</taxon>
    </lineage>
</organism>
<keyword evidence="9" id="KW-1185">Reference proteome</keyword>
<dbReference type="InterPro" id="IPR020557">
    <property type="entry name" value="Fumarate_lyase_CS"/>
</dbReference>
<evidence type="ECO:0000313" key="6">
    <source>
        <dbReference type="EMBL" id="PWD88005.1"/>
    </source>
</evidence>
<comment type="function">
    <text evidence="3">Involved in the TCA cycle. Catalyzes the stereospecific interconversion of fumarate to L-malate.</text>
</comment>
<dbReference type="InterPro" id="IPR008948">
    <property type="entry name" value="L-Aspartase-like"/>
</dbReference>
<dbReference type="InterPro" id="IPR005677">
    <property type="entry name" value="Fum_hydII"/>
</dbReference>
<feature type="domain" description="Fumarate lyase N-terminal" evidence="4">
    <location>
        <begin position="12"/>
        <end position="342"/>
    </location>
</feature>
<reference evidence="8 9" key="2">
    <citation type="submission" date="2018-05" db="EMBL/GenBank/DDBJ databases">
        <title>Ignatzschineria dubaiensis sp. nov., isolated from necrotic foot tissues of dromedaries (Camelus dromedarius) and associated maggots in Dubai, United Arab Emirates.</title>
        <authorList>
            <person name="Tsang C.C."/>
            <person name="Tang J.Y.M."/>
            <person name="Fong J.Y.H."/>
            <person name="Kinne J."/>
            <person name="Lee H.H."/>
            <person name="Joseph M."/>
            <person name="Jose S."/>
            <person name="Schuster R.K."/>
            <person name="Tang Y."/>
            <person name="Sivakumar S."/>
            <person name="Chen J.H.K."/>
            <person name="Teng J.L.L."/>
            <person name="Lau S.K.P."/>
            <person name="Wernery U."/>
            <person name="Woo P.C.Y."/>
        </authorList>
    </citation>
    <scope>NUCLEOTIDE SEQUENCE [LARGE SCALE GENOMIC DNA]</scope>
    <source>
        <strain evidence="8">UAE-HKU57</strain>
        <strain evidence="9">UAE-HKU58</strain>
    </source>
</reference>
<dbReference type="OrthoDB" id="9802809at2"/>
<feature type="binding site" evidence="3">
    <location>
        <begin position="98"/>
        <end position="100"/>
    </location>
    <ligand>
        <name>substrate</name>
    </ligand>
</feature>
<feature type="binding site" evidence="3">
    <location>
        <position position="187"/>
    </location>
    <ligand>
        <name>substrate</name>
    </ligand>
</feature>
<evidence type="ECO:0000256" key="2">
    <source>
        <dbReference type="ARBA" id="ARBA00023239"/>
    </source>
</evidence>